<comment type="caution">
    <text evidence="1">The sequence shown here is derived from an EMBL/GenBank/DDBJ whole genome shotgun (WGS) entry which is preliminary data.</text>
</comment>
<feature type="non-terminal residue" evidence="1">
    <location>
        <position position="1"/>
    </location>
</feature>
<reference evidence="1" key="1">
    <citation type="submission" date="2021-02" db="EMBL/GenBank/DDBJ databases">
        <authorList>
            <person name="Nowell W R."/>
        </authorList>
    </citation>
    <scope>NUCLEOTIDE SEQUENCE</scope>
    <source>
        <strain evidence="1">Ploen Becks lab</strain>
    </source>
</reference>
<keyword evidence="2" id="KW-1185">Reference proteome</keyword>
<accession>A0A814SF94</accession>
<dbReference type="AlphaFoldDB" id="A0A814SF94"/>
<protein>
    <submittedName>
        <fullName evidence="1">Uncharacterized protein</fullName>
    </submittedName>
</protein>
<name>A0A814SF94_9BILA</name>
<sequence length="202" mass="22526">YYSFKENLKDYRDAVFLDDEELDEFSNLKISKLCYLGLNLAKGENLIVTLNAEYGGLNSGFSSMSSSMNSSTLTNYTRMGSVGATNQSSSNSSNTLVKSMCSVSGDLESSFSLSNSLTLSNLNIKRTFCYLMVNAKSKNVYLYCFTTESANHDSLKQWLDQTSDLITQRYHLINNTVLYKFGGFIGDNLINDLKKVYYGSIG</sequence>
<organism evidence="1 2">
    <name type="scientific">Brachionus calyciflorus</name>
    <dbReference type="NCBI Taxonomy" id="104777"/>
    <lineage>
        <taxon>Eukaryota</taxon>
        <taxon>Metazoa</taxon>
        <taxon>Spiralia</taxon>
        <taxon>Gnathifera</taxon>
        <taxon>Rotifera</taxon>
        <taxon>Eurotatoria</taxon>
        <taxon>Monogononta</taxon>
        <taxon>Pseudotrocha</taxon>
        <taxon>Ploima</taxon>
        <taxon>Brachionidae</taxon>
        <taxon>Brachionus</taxon>
    </lineage>
</organism>
<proteinExistence type="predicted"/>
<dbReference type="Proteomes" id="UP000663879">
    <property type="component" value="Unassembled WGS sequence"/>
</dbReference>
<evidence type="ECO:0000313" key="2">
    <source>
        <dbReference type="Proteomes" id="UP000663879"/>
    </source>
</evidence>
<evidence type="ECO:0000313" key="1">
    <source>
        <dbReference type="EMBL" id="CAF1146635.1"/>
    </source>
</evidence>
<dbReference type="EMBL" id="CAJNOC010011229">
    <property type="protein sequence ID" value="CAF1146635.1"/>
    <property type="molecule type" value="Genomic_DNA"/>
</dbReference>
<gene>
    <name evidence="1" type="ORF">OXX778_LOCUS23124</name>
</gene>